<comment type="pathway">
    <text evidence="3 9">Cofactor biosynthesis; tetrahydrofolate biosynthesis; 7,8-dihydrofolate from 2-amino-4-hydroxy-6-hydroxymethyl-7,8-dihydropteridine diphosphate and 4-aminobenzoate: step 1/2.</text>
</comment>
<evidence type="ECO:0000256" key="4">
    <source>
        <dbReference type="ARBA" id="ARBA00012458"/>
    </source>
</evidence>
<dbReference type="NCBIfam" id="TIGR01496">
    <property type="entry name" value="DHPS"/>
    <property type="match status" value="1"/>
</dbReference>
<comment type="similarity">
    <text evidence="9">Belongs to the DHPS family.</text>
</comment>
<comment type="function">
    <text evidence="9">Catalyzes the condensation of para-aminobenzoate (pABA) with 6-hydroxymethyl-7,8-dihydropterin diphosphate (DHPt-PP) to form 7,8-dihydropteroate (H2Pte), the immediate precursor of folate derivatives.</text>
</comment>
<comment type="catalytic activity">
    <reaction evidence="1">
        <text>(7,8-dihydropterin-6-yl)methyl diphosphate + 4-aminobenzoate = 7,8-dihydropteroate + diphosphate</text>
        <dbReference type="Rhea" id="RHEA:19949"/>
        <dbReference type="ChEBI" id="CHEBI:17836"/>
        <dbReference type="ChEBI" id="CHEBI:17839"/>
        <dbReference type="ChEBI" id="CHEBI:33019"/>
        <dbReference type="ChEBI" id="CHEBI:72950"/>
        <dbReference type="EC" id="2.5.1.15"/>
    </reaction>
</comment>
<dbReference type="InterPro" id="IPR045031">
    <property type="entry name" value="DHP_synth-like"/>
</dbReference>
<dbReference type="EMBL" id="JAKIKU010000002">
    <property type="protein sequence ID" value="MCL1044583.1"/>
    <property type="molecule type" value="Genomic_DNA"/>
</dbReference>
<dbReference type="EC" id="2.5.1.15" evidence="4 9"/>
<dbReference type="InterPro" id="IPR000489">
    <property type="entry name" value="Pterin-binding_dom"/>
</dbReference>
<dbReference type="PANTHER" id="PTHR20941:SF1">
    <property type="entry name" value="FOLIC ACID SYNTHESIS PROTEIN FOL1"/>
    <property type="match status" value="1"/>
</dbReference>
<dbReference type="PROSITE" id="PS50972">
    <property type="entry name" value="PTERIN_BINDING"/>
    <property type="match status" value="1"/>
</dbReference>
<organism evidence="11 12">
    <name type="scientific">Shewanella electrodiphila</name>
    <dbReference type="NCBI Taxonomy" id="934143"/>
    <lineage>
        <taxon>Bacteria</taxon>
        <taxon>Pseudomonadati</taxon>
        <taxon>Pseudomonadota</taxon>
        <taxon>Gammaproteobacteria</taxon>
        <taxon>Alteromonadales</taxon>
        <taxon>Shewanellaceae</taxon>
        <taxon>Shewanella</taxon>
    </lineage>
</organism>
<gene>
    <name evidence="11" type="primary">folP</name>
    <name evidence="11" type="ORF">L2737_04440</name>
</gene>
<keyword evidence="8 9" id="KW-0289">Folate biosynthesis</keyword>
<evidence type="ECO:0000259" key="10">
    <source>
        <dbReference type="PROSITE" id="PS50972"/>
    </source>
</evidence>
<accession>A0ABT0KL77</accession>
<evidence type="ECO:0000256" key="7">
    <source>
        <dbReference type="ARBA" id="ARBA00022842"/>
    </source>
</evidence>
<evidence type="ECO:0000313" key="12">
    <source>
        <dbReference type="Proteomes" id="UP001202134"/>
    </source>
</evidence>
<comment type="caution">
    <text evidence="11">The sequence shown here is derived from an EMBL/GenBank/DDBJ whole genome shotgun (WGS) entry which is preliminary data.</text>
</comment>
<reference evidence="11 12" key="1">
    <citation type="submission" date="2022-01" db="EMBL/GenBank/DDBJ databases">
        <title>Whole genome-based taxonomy of the Shewanellaceae.</title>
        <authorList>
            <person name="Martin-Rodriguez A.J."/>
        </authorList>
    </citation>
    <scope>NUCLEOTIDE SEQUENCE [LARGE SCALE GENOMIC DNA]</scope>
    <source>
        <strain evidence="11 12">DSM 24955</strain>
    </source>
</reference>
<keyword evidence="5 9" id="KW-0808">Transferase</keyword>
<evidence type="ECO:0000256" key="2">
    <source>
        <dbReference type="ARBA" id="ARBA00001946"/>
    </source>
</evidence>
<evidence type="ECO:0000313" key="11">
    <source>
        <dbReference type="EMBL" id="MCL1044583.1"/>
    </source>
</evidence>
<evidence type="ECO:0000256" key="3">
    <source>
        <dbReference type="ARBA" id="ARBA00004763"/>
    </source>
</evidence>
<keyword evidence="7 9" id="KW-0460">Magnesium</keyword>
<evidence type="ECO:0000256" key="1">
    <source>
        <dbReference type="ARBA" id="ARBA00000012"/>
    </source>
</evidence>
<dbReference type="SUPFAM" id="SSF51717">
    <property type="entry name" value="Dihydropteroate synthetase-like"/>
    <property type="match status" value="1"/>
</dbReference>
<evidence type="ECO:0000256" key="8">
    <source>
        <dbReference type="ARBA" id="ARBA00022909"/>
    </source>
</evidence>
<dbReference type="CDD" id="cd00739">
    <property type="entry name" value="DHPS"/>
    <property type="match status" value="1"/>
</dbReference>
<dbReference type="PANTHER" id="PTHR20941">
    <property type="entry name" value="FOLATE SYNTHESIS PROTEINS"/>
    <property type="match status" value="1"/>
</dbReference>
<dbReference type="Pfam" id="PF00809">
    <property type="entry name" value="Pterin_bind"/>
    <property type="match status" value="1"/>
</dbReference>
<keyword evidence="6 9" id="KW-0479">Metal-binding</keyword>
<protein>
    <recommendedName>
        <fullName evidence="4 9">Dihydropteroate synthase</fullName>
        <shortName evidence="9">DHPS</shortName>
        <ecNumber evidence="4 9">2.5.1.15</ecNumber>
    </recommendedName>
    <alternativeName>
        <fullName evidence="9">Dihydropteroate pyrophosphorylase</fullName>
    </alternativeName>
</protein>
<evidence type="ECO:0000256" key="5">
    <source>
        <dbReference type="ARBA" id="ARBA00022679"/>
    </source>
</evidence>
<evidence type="ECO:0000256" key="9">
    <source>
        <dbReference type="RuleBase" id="RU361205"/>
    </source>
</evidence>
<dbReference type="Gene3D" id="3.20.20.20">
    <property type="entry name" value="Dihydropteroate synthase-like"/>
    <property type="match status" value="1"/>
</dbReference>
<dbReference type="InterPro" id="IPR006390">
    <property type="entry name" value="DHP_synth_dom"/>
</dbReference>
<dbReference type="GO" id="GO:0004156">
    <property type="term" value="F:dihydropteroate synthase activity"/>
    <property type="evidence" value="ECO:0007669"/>
    <property type="project" value="UniProtKB-EC"/>
</dbReference>
<feature type="domain" description="Pterin-binding" evidence="10">
    <location>
        <begin position="16"/>
        <end position="268"/>
    </location>
</feature>
<dbReference type="PROSITE" id="PS00792">
    <property type="entry name" value="DHPS_1"/>
    <property type="match status" value="1"/>
</dbReference>
<keyword evidence="12" id="KW-1185">Reference proteome</keyword>
<dbReference type="PROSITE" id="PS00793">
    <property type="entry name" value="DHPS_2"/>
    <property type="match status" value="1"/>
</dbReference>
<dbReference type="RefSeq" id="WP_102526891.1">
    <property type="nucleotide sequence ID" value="NZ_JAKIKU010000002.1"/>
</dbReference>
<sequence>MFEIKSGDKTLSLTSPVVMAIINVTPDSFSDGGQHATVEQACAQIDKVVSEGALIVDIGGESTRPGAEAVSVEEELSRVIPVIEYTAKQHDVWISIDTSKPEVMEKAVAAGAHLINDVRALQEPGAVAMATSLDVPVCLMHMQGQPQNMQDAPQYEDVMQQVTEFLSLRVDYCLAAGMPRENIILDPGFGFGKTLEHNYQLLAKLPELHSLHLPVLIGLSRKSMIGDLLQRDTNERLAGSLAGAMIAAQQGAQILRVHDVKETVDVLKVMSATMASLHQ</sequence>
<comment type="cofactor">
    <cofactor evidence="2 9">
        <name>Mg(2+)</name>
        <dbReference type="ChEBI" id="CHEBI:18420"/>
    </cofactor>
</comment>
<name>A0ABT0KL77_9GAMM</name>
<dbReference type="InterPro" id="IPR011005">
    <property type="entry name" value="Dihydropteroate_synth-like_sf"/>
</dbReference>
<evidence type="ECO:0000256" key="6">
    <source>
        <dbReference type="ARBA" id="ARBA00022723"/>
    </source>
</evidence>
<dbReference type="Proteomes" id="UP001202134">
    <property type="component" value="Unassembled WGS sequence"/>
</dbReference>
<proteinExistence type="inferred from homology"/>